<proteinExistence type="predicted"/>
<name>A0A0A9HD31_ARUDO</name>
<dbReference type="EMBL" id="GBRH01165135">
    <property type="protein sequence ID" value="JAE32761.1"/>
    <property type="molecule type" value="Transcribed_RNA"/>
</dbReference>
<reference evidence="1" key="2">
    <citation type="journal article" date="2015" name="Data Brief">
        <title>Shoot transcriptome of the giant reed, Arundo donax.</title>
        <authorList>
            <person name="Barrero R.A."/>
            <person name="Guerrero F.D."/>
            <person name="Moolhuijzen P."/>
            <person name="Goolsby J.A."/>
            <person name="Tidwell J."/>
            <person name="Bellgard S.E."/>
            <person name="Bellgard M.I."/>
        </authorList>
    </citation>
    <scope>NUCLEOTIDE SEQUENCE</scope>
    <source>
        <tissue evidence="1">Shoot tissue taken approximately 20 cm above the soil surface</tissue>
    </source>
</reference>
<organism evidence="1">
    <name type="scientific">Arundo donax</name>
    <name type="common">Giant reed</name>
    <name type="synonym">Donax arundinaceus</name>
    <dbReference type="NCBI Taxonomy" id="35708"/>
    <lineage>
        <taxon>Eukaryota</taxon>
        <taxon>Viridiplantae</taxon>
        <taxon>Streptophyta</taxon>
        <taxon>Embryophyta</taxon>
        <taxon>Tracheophyta</taxon>
        <taxon>Spermatophyta</taxon>
        <taxon>Magnoliopsida</taxon>
        <taxon>Liliopsida</taxon>
        <taxon>Poales</taxon>
        <taxon>Poaceae</taxon>
        <taxon>PACMAD clade</taxon>
        <taxon>Arundinoideae</taxon>
        <taxon>Arundineae</taxon>
        <taxon>Arundo</taxon>
    </lineage>
</organism>
<evidence type="ECO:0000313" key="1">
    <source>
        <dbReference type="EMBL" id="JAE32761.1"/>
    </source>
</evidence>
<accession>A0A0A9HD31</accession>
<reference evidence="1" key="1">
    <citation type="submission" date="2014-09" db="EMBL/GenBank/DDBJ databases">
        <authorList>
            <person name="Magalhaes I.L.F."/>
            <person name="Oliveira U."/>
            <person name="Santos F.R."/>
            <person name="Vidigal T.H.D.A."/>
            <person name="Brescovit A.D."/>
            <person name="Santos A.J."/>
        </authorList>
    </citation>
    <scope>NUCLEOTIDE SEQUENCE</scope>
    <source>
        <tissue evidence="1">Shoot tissue taken approximately 20 cm above the soil surface</tissue>
    </source>
</reference>
<protein>
    <submittedName>
        <fullName evidence="1">Uncharacterized protein</fullName>
    </submittedName>
</protein>
<dbReference type="AlphaFoldDB" id="A0A0A9HD31"/>
<sequence length="19" mass="2186">MFISLLLQFGKLAAEPFLF</sequence>